<dbReference type="SUPFAM" id="SSF54695">
    <property type="entry name" value="POZ domain"/>
    <property type="match status" value="2"/>
</dbReference>
<feature type="transmembrane region" description="Helical" evidence="13">
    <location>
        <begin position="2579"/>
        <end position="2600"/>
    </location>
</feature>
<dbReference type="PROSITE" id="PS50268">
    <property type="entry name" value="CADHERIN_2"/>
    <property type="match status" value="10"/>
</dbReference>
<dbReference type="InterPro" id="IPR000210">
    <property type="entry name" value="BTB/POZ_dom"/>
</dbReference>
<evidence type="ECO:0000313" key="17">
    <source>
        <dbReference type="EMBL" id="CAD7569466.1"/>
    </source>
</evidence>
<feature type="domain" description="C2H2-type" evidence="15">
    <location>
        <begin position="503"/>
        <end position="530"/>
    </location>
</feature>
<accession>A0A7R9IYV7</accession>
<feature type="domain" description="C2H2-type" evidence="15">
    <location>
        <begin position="680"/>
        <end position="707"/>
    </location>
</feature>
<proteinExistence type="predicted"/>
<reference evidence="17" key="1">
    <citation type="submission" date="2020-11" db="EMBL/GenBank/DDBJ databases">
        <authorList>
            <person name="Tran Van P."/>
        </authorList>
    </citation>
    <scope>NUCLEOTIDE SEQUENCE</scope>
</reference>
<dbReference type="Pfam" id="PF00096">
    <property type="entry name" value="zf-C2H2"/>
    <property type="match status" value="3"/>
</dbReference>
<dbReference type="InterPro" id="IPR020894">
    <property type="entry name" value="Cadherin_CS"/>
</dbReference>
<dbReference type="Pfam" id="PF00028">
    <property type="entry name" value="Cadherin"/>
    <property type="match status" value="1"/>
</dbReference>
<dbReference type="SUPFAM" id="SSF57667">
    <property type="entry name" value="beta-beta-alpha zinc fingers"/>
    <property type="match status" value="6"/>
</dbReference>
<keyword evidence="5 10" id="KW-0863">Zinc-finger</keyword>
<dbReference type="PROSITE" id="PS00232">
    <property type="entry name" value="CADHERIN_1"/>
    <property type="match status" value="3"/>
</dbReference>
<feature type="domain" description="Cadherin" evidence="16">
    <location>
        <begin position="1242"/>
        <end position="1327"/>
    </location>
</feature>
<keyword evidence="6" id="KW-0862">Zinc</keyword>
<dbReference type="Gene3D" id="3.30.710.10">
    <property type="entry name" value="Potassium Channel Kv1.1, Chain A"/>
    <property type="match status" value="2"/>
</dbReference>
<feature type="domain" description="Cadherin" evidence="16">
    <location>
        <begin position="2128"/>
        <end position="2216"/>
    </location>
</feature>
<feature type="region of interest" description="Disordered" evidence="12">
    <location>
        <begin position="1174"/>
        <end position="1203"/>
    </location>
</feature>
<dbReference type="InterPro" id="IPR002126">
    <property type="entry name" value="Cadherin-like_dom"/>
</dbReference>
<dbReference type="GO" id="GO:0048598">
    <property type="term" value="P:embryonic morphogenesis"/>
    <property type="evidence" value="ECO:0007669"/>
    <property type="project" value="UniProtKB-ARBA"/>
</dbReference>
<feature type="domain" description="Cadherin" evidence="16">
    <location>
        <begin position="2247"/>
        <end position="2342"/>
    </location>
</feature>
<dbReference type="PRINTS" id="PR00205">
    <property type="entry name" value="CADHERIN"/>
</dbReference>
<feature type="domain" description="C2H2-type" evidence="15">
    <location>
        <begin position="644"/>
        <end position="671"/>
    </location>
</feature>
<evidence type="ECO:0000256" key="4">
    <source>
        <dbReference type="ARBA" id="ARBA00022737"/>
    </source>
</evidence>
<name>A0A7R9IYV7_TIMCA</name>
<feature type="domain" description="Cadherin" evidence="16">
    <location>
        <begin position="1849"/>
        <end position="1972"/>
    </location>
</feature>
<evidence type="ECO:0000256" key="3">
    <source>
        <dbReference type="ARBA" id="ARBA00022723"/>
    </source>
</evidence>
<evidence type="ECO:0000256" key="12">
    <source>
        <dbReference type="SAM" id="MobiDB-lite"/>
    </source>
</evidence>
<evidence type="ECO:0000259" key="16">
    <source>
        <dbReference type="PROSITE" id="PS50268"/>
    </source>
</evidence>
<organism evidence="17">
    <name type="scientific">Timema californicum</name>
    <name type="common">California timema</name>
    <name type="synonym">Walking stick</name>
    <dbReference type="NCBI Taxonomy" id="61474"/>
    <lineage>
        <taxon>Eukaryota</taxon>
        <taxon>Metazoa</taxon>
        <taxon>Ecdysozoa</taxon>
        <taxon>Arthropoda</taxon>
        <taxon>Hexapoda</taxon>
        <taxon>Insecta</taxon>
        <taxon>Pterygota</taxon>
        <taxon>Neoptera</taxon>
        <taxon>Polyneoptera</taxon>
        <taxon>Phasmatodea</taxon>
        <taxon>Timematodea</taxon>
        <taxon>Timematoidea</taxon>
        <taxon>Timematidae</taxon>
        <taxon>Timema</taxon>
    </lineage>
</organism>
<evidence type="ECO:0000256" key="2">
    <source>
        <dbReference type="ARBA" id="ARBA00022692"/>
    </source>
</evidence>
<evidence type="ECO:0000256" key="13">
    <source>
        <dbReference type="SAM" id="Phobius"/>
    </source>
</evidence>
<dbReference type="FunFam" id="3.30.160.60:FF:000624">
    <property type="entry name" value="zinc finger protein 697"/>
    <property type="match status" value="1"/>
</dbReference>
<dbReference type="GO" id="GO:0005509">
    <property type="term" value="F:calcium ion binding"/>
    <property type="evidence" value="ECO:0007669"/>
    <property type="project" value="UniProtKB-UniRule"/>
</dbReference>
<dbReference type="Gene3D" id="2.60.40.60">
    <property type="entry name" value="Cadherins"/>
    <property type="match status" value="10"/>
</dbReference>
<keyword evidence="3" id="KW-0479">Metal-binding</keyword>
<dbReference type="FunFam" id="3.30.160.60:FF:000100">
    <property type="entry name" value="Zinc finger 45-like"/>
    <property type="match status" value="1"/>
</dbReference>
<evidence type="ECO:0000256" key="8">
    <source>
        <dbReference type="ARBA" id="ARBA00022989"/>
    </source>
</evidence>
<evidence type="ECO:0000256" key="1">
    <source>
        <dbReference type="ARBA" id="ARBA00004370"/>
    </source>
</evidence>
<evidence type="ECO:0000256" key="11">
    <source>
        <dbReference type="PROSITE-ProRule" id="PRU00043"/>
    </source>
</evidence>
<dbReference type="InterPro" id="IPR013087">
    <property type="entry name" value="Znf_C2H2_type"/>
</dbReference>
<feature type="domain" description="Cadherin" evidence="16">
    <location>
        <begin position="1990"/>
        <end position="2094"/>
    </location>
</feature>
<feature type="domain" description="C2H2-type" evidence="15">
    <location>
        <begin position="708"/>
        <end position="735"/>
    </location>
</feature>
<dbReference type="SUPFAM" id="SSF49313">
    <property type="entry name" value="Cadherin-like"/>
    <property type="match status" value="10"/>
</dbReference>
<dbReference type="InterPro" id="IPR015919">
    <property type="entry name" value="Cadherin-like_sf"/>
</dbReference>
<dbReference type="Pfam" id="PF00651">
    <property type="entry name" value="BTB"/>
    <property type="match status" value="2"/>
</dbReference>
<keyword evidence="2 13" id="KW-0812">Transmembrane</keyword>
<feature type="domain" description="Cadherin" evidence="16">
    <location>
        <begin position="1492"/>
        <end position="1597"/>
    </location>
</feature>
<gene>
    <name evidence="17" type="ORF">TCMB3V08_LOCUS2203</name>
</gene>
<evidence type="ECO:0000259" key="15">
    <source>
        <dbReference type="PROSITE" id="PS50157"/>
    </source>
</evidence>
<comment type="subcellular location">
    <subcellularLocation>
        <location evidence="1">Membrane</location>
    </subcellularLocation>
</comment>
<keyword evidence="7 11" id="KW-0106">Calcium</keyword>
<feature type="domain" description="BTB" evidence="14">
    <location>
        <begin position="69"/>
        <end position="138"/>
    </location>
</feature>
<feature type="compositionally biased region" description="Acidic residues" evidence="12">
    <location>
        <begin position="1187"/>
        <end position="1196"/>
    </location>
</feature>
<dbReference type="PROSITE" id="PS50097">
    <property type="entry name" value="BTB"/>
    <property type="match status" value="2"/>
</dbReference>
<dbReference type="SMART" id="SM00355">
    <property type="entry name" value="ZnF_C2H2"/>
    <property type="match status" value="9"/>
</dbReference>
<keyword evidence="4" id="KW-0677">Repeat</keyword>
<evidence type="ECO:0000256" key="5">
    <source>
        <dbReference type="ARBA" id="ARBA00022771"/>
    </source>
</evidence>
<dbReference type="SMART" id="SM00225">
    <property type="entry name" value="BTB"/>
    <property type="match status" value="2"/>
</dbReference>
<dbReference type="PROSITE" id="PS50157">
    <property type="entry name" value="ZINC_FINGER_C2H2_2"/>
    <property type="match status" value="7"/>
</dbReference>
<dbReference type="EMBL" id="OE179673">
    <property type="protein sequence ID" value="CAD7569466.1"/>
    <property type="molecule type" value="Genomic_DNA"/>
</dbReference>
<evidence type="ECO:0000256" key="7">
    <source>
        <dbReference type="ARBA" id="ARBA00022837"/>
    </source>
</evidence>
<dbReference type="PROSITE" id="PS00028">
    <property type="entry name" value="ZINC_FINGER_C2H2_1"/>
    <property type="match status" value="7"/>
</dbReference>
<evidence type="ECO:0000256" key="9">
    <source>
        <dbReference type="ARBA" id="ARBA00023136"/>
    </source>
</evidence>
<dbReference type="PANTHER" id="PTHR24026:SF126">
    <property type="entry name" value="PROTOCADHERIN FAT 4"/>
    <property type="match status" value="1"/>
</dbReference>
<feature type="domain" description="Cadherin" evidence="16">
    <location>
        <begin position="1598"/>
        <end position="1736"/>
    </location>
</feature>
<dbReference type="CDD" id="cd11304">
    <property type="entry name" value="Cadherin_repeat"/>
    <property type="match status" value="5"/>
</dbReference>
<feature type="domain" description="BTB" evidence="14">
    <location>
        <begin position="216"/>
        <end position="283"/>
    </location>
</feature>
<dbReference type="InterPro" id="IPR011333">
    <property type="entry name" value="SKP1/BTB/POZ_sf"/>
</dbReference>
<feature type="domain" description="C2H2-type" evidence="15">
    <location>
        <begin position="561"/>
        <end position="588"/>
    </location>
</feature>
<dbReference type="CDD" id="cd18186">
    <property type="entry name" value="BTB_POZ_ZBTB_KLHL-like"/>
    <property type="match status" value="2"/>
</dbReference>
<evidence type="ECO:0000259" key="14">
    <source>
        <dbReference type="PROSITE" id="PS50097"/>
    </source>
</evidence>
<dbReference type="InterPro" id="IPR036236">
    <property type="entry name" value="Znf_C2H2_sf"/>
</dbReference>
<evidence type="ECO:0000256" key="10">
    <source>
        <dbReference type="PROSITE-ProRule" id="PRU00042"/>
    </source>
</evidence>
<evidence type="ECO:0000256" key="6">
    <source>
        <dbReference type="ARBA" id="ARBA00022833"/>
    </source>
</evidence>
<sequence>MLDFIYKGSVSMARSYVELLVDMAGVLKLDSFSDTKIEYIDDLAYLSWSNHQEVILGNLWGSRDDPSQCDLIFVTSDLHHVYAHSCILAACTKFMLDSLAKHFQVKNKPCIYVLHEVHSQDLELVLQFCYKGRVSIAKENLQNVYNVAEMLRIDHLCEILSSINPFIKNSSISKNQRSTGVATKITSYESRTLKTTDKLSQIQSVFLKLLEMESLTDIVFHKDKCYLKAHSVILCTFSGYFRKLAENICEDMKDIVVLVKDLTSQDLQAFLDYIYKGEVEFCGSEEEFKAVMSGWIDFDMLPICDAQPCLTLSGVLVEELSLYSLKDDDLLKNEHLNMGSNISTLISTNTESSSPILETAASPLPETYLPISKPKYLIAQDTPQNKVSLALSETSNGMPKLKYCEMEDASSIENGLPGTVKDLSLNAEDIVGLEVPEHKNKVDERQEVRSDIVGLEVPEHKNKVDERQEVRSGADICQTCQLRFDSRSDFRKHLIVHPDGKMLRCEYCSKGFLKPSHLKIHLRSHTGARPFQCQSCGKHLISKSSLTKHLLTHKRNKEDMFACDICSKSFLTKEYLVEHIRVHTGSKPFQCSQCPMSFVGRTATYHMRSHTGTCPHVCTSCGRGFIRPDSLRLHMARHRGEKPYACLVCGRKFTSKRSMNKHAGLHKAAPPLDKHLSAPHHCGICKKNFGTEDELTNHSQSHVGARPFRCTVCRKTFRYLDSLKRHARVHSTVVPDAPIELQTLYALQVNGQPLEQVGELNEGGKLTPQQSYMSETVIEVSEDLISTGHKEIIISDSVVMEDGICLSVVEGKMAASTIFVLFTVVCGSTVKGLSWGDPAILLPDDKIANLTFGNYFSDMRRQIMSINEEEPAPVTLCQLNITEEVNPHLSGGKVEIHLEDPSPVHPTEIRTSISPSSAVELNTASTLANYATEAGGTATVDDISLSLTINTTTVSTSLFLAKGVSGGGIVILLNKTLDYDDQNAPKEYAINILMGGITARIQLTVINVNDNPPQIDADKSTCNIPENCWNGNIYCNFTCQIKVSDADGSVDTNDTVTVYEQTMQQQQEISTTFSFMEDEVIDDYNMLYNLSVDEKLDYVTKSIYSLRIVATTSSHRKMGVCMWTRARGRVKGAAVQGYRGWTFHDNVYVLCPSSEHCQSGAKMADKPFCLPRSGERGTRRLMGGGDDTGDDEDDEREPSQSVVHEPVVASVPCLTPQEMLAENSELWYLSTPWKRYQVKFVAIDGDIGLNQAISYRLEDLTEGDKDRFSINETSGILTIAWIDRDILASDIFTFNVVAYKGAEGEFNVSTVPMTVIVLDINDHTPNFTTTETEIWINETSTSLNMKDSIRIEDPDLLEAPLYRPHDTFYPQMLAPYSPTCGSRLMDIARLQADTMEFILLTRLVNIEFKNDPDYYIGTNWSSNFLLVPTRGYQDINVTLAILNGTKLDYETPEWRDIYLQIVVTERANSTHVNTSNFVIHLNDINNKWPIFENSSYEVFVYENATKGEFVISCHATDADFNYTDKVTHSLLPESQTSLTINPDTGDVTVNRDNPFNYMQQTEVYLQVLAEDTNDPPHQTYAQLKIKVIEVDNQPPVITSPYDQVHVNENATESTVVTELTATDPDSMANVTLSIDWNTSYATKNGARVLNISLYDRCMIIKTIINTSPNNVTGMIIVQKTDVFPMKNMDWGEFDTLFLMIIATDWNTVLPAFATNMNRSVLLAVSIIDVNDNPPVFSQQEYSVNVIENTVPNTLITIITATDADGPGNNEISYTIDLEYSSTGNNEDKNRSWIIDNPVSGHVQTGPENIDCEYVHNMIYIITATDGVFNTSVQLNVTIIDVNDNWPIVQEVLNIISINETQENGTVILNMKNNSYDLDYSEPFHTLYYQMDFMIDDQLMHYFYLDIDTGNLLAVFTNPNIGFDLAFTNRTSFSLRVTIRDNFKERQIANSNINTNSSYTIYIKDVNNHRPVFQPVNGNLFETNTHVVEDSVVLSYFHATDADSDAPNNWIHYEIFSITSVNGNNANPSDLFWIKDNEDNKTATIMAGKGLNDSYGNYSIIFYAEDRGEYPGPLNQTSDPYTIVIKGYNDHAPVFVFPNKSVDHLVLSKENSDTRGVMLYTEEIWLDNIQATDEDENDNIYKNGTAYYKILGSDVAKKYLNINMGSGRLSLIDTFDSLDVSMFNLTIQAYDGGPEPLSTNRTLKIYIKSGDLKEPYFETQIDTANFTENTTVIADYVPDSEYHTLPGVIDPDKDVNEVLGLTEDIYYYLFNSTNDGMEHFLVDKSTGILKVDPNNVLDRETYNNYTIGIVVTKKDTKPKYVETKSFLTVNIKVIDIKDTPPNFKEDIYSGGLLLGDKNGKTIFVVEATDYDEDDEITFTISSDIQISDSSLNSWVQKPFLMTQSNQIDQVTRVATANGTLTNNFDLEDSNMKGHFTFDIKATDLGNNSNVVPAKVYIISKSNQVIFRFTNPMEDLNVNRQFVINTFTSSFNTTCNIDSIRRVTTRASLTSENSTDVTTHFINTATDLPVDAADIQLEMNIQDKVIKLKLAFSQKGLLFESYQGGSKATEAQNMEQVLQTVLIVVSVVLGTLVVVLFAAFFFRTRSLNRRLESLSTTKFGSQDSGLNRIGMAMPNTNKHALDGSNPVWKNENLPTRDIDTTSIGSGDSDLIGIENSPEFNHYQDAGMRRESFNPLYGYNGVSDITREKEGNNNKDSDMNHIMNFTERKNVPITDL</sequence>
<keyword evidence="8 13" id="KW-1133">Transmembrane helix</keyword>
<keyword evidence="9 13" id="KW-0472">Membrane</keyword>
<dbReference type="PANTHER" id="PTHR24026">
    <property type="entry name" value="FAT ATYPICAL CADHERIN-RELATED"/>
    <property type="match status" value="1"/>
</dbReference>
<dbReference type="GO" id="GO:0005886">
    <property type="term" value="C:plasma membrane"/>
    <property type="evidence" value="ECO:0007669"/>
    <property type="project" value="UniProtKB-SubCell"/>
</dbReference>
<feature type="domain" description="Cadherin" evidence="16">
    <location>
        <begin position="1737"/>
        <end position="1848"/>
    </location>
</feature>
<feature type="domain" description="Cadherin" evidence="16">
    <location>
        <begin position="2358"/>
        <end position="2472"/>
    </location>
</feature>
<dbReference type="Gene3D" id="3.30.160.60">
    <property type="entry name" value="Classic Zinc Finger"/>
    <property type="match status" value="6"/>
</dbReference>
<dbReference type="GO" id="GO:0008270">
    <property type="term" value="F:zinc ion binding"/>
    <property type="evidence" value="ECO:0007669"/>
    <property type="project" value="UniProtKB-KW"/>
</dbReference>
<protein>
    <submittedName>
        <fullName evidence="17">(California timema) hypothetical protein</fullName>
    </submittedName>
</protein>
<feature type="domain" description="C2H2-type" evidence="15">
    <location>
        <begin position="616"/>
        <end position="643"/>
    </location>
</feature>
<feature type="domain" description="C2H2-type" evidence="15">
    <location>
        <begin position="531"/>
        <end position="558"/>
    </location>
</feature>
<dbReference type="SMART" id="SM00112">
    <property type="entry name" value="CA"/>
    <property type="match status" value="10"/>
</dbReference>
<feature type="domain" description="Cadherin" evidence="16">
    <location>
        <begin position="1411"/>
        <end position="1491"/>
    </location>
</feature>
<dbReference type="GO" id="GO:0007156">
    <property type="term" value="P:homophilic cell adhesion via plasma membrane adhesion molecules"/>
    <property type="evidence" value="ECO:0007669"/>
    <property type="project" value="InterPro"/>
</dbReference>